<dbReference type="InterPro" id="IPR011856">
    <property type="entry name" value="tRNA_endonuc-like_dom_sf"/>
</dbReference>
<sequence length="307" mass="34843">MRYHMAPLHIDTDFDIRFETYKYGNIPIDSVECVHCGFRALEYIGDEERWPIGYQQFAEHHEANADYLRREGFTNAEPHLRLRGEMSARTSALHICPMCGWWVAIDKAILLAAGSQAWLLYLVCASILMELDTSDIDQPLTEVRKFLRRRYESRYLLNPRVYEETVASVFRDIGFRSEVTAYTNDGGIDVVLYGCDDRKIGVQVKRQRRSIEVEQVRAFLGALTLGGFAHGLFVSTSPFQRGAVHASEQSTRGHIPIELVEPNWRARRLPSLPPSRPCAAPRGCPSSSCLNSRKRPPTTRGPSLGSR</sequence>
<evidence type="ECO:0000313" key="3">
    <source>
        <dbReference type="EMBL" id="BDU17095.1"/>
    </source>
</evidence>
<proteinExistence type="predicted"/>
<dbReference type="PANTHER" id="PTHR30015">
    <property type="entry name" value="MRR RESTRICTION SYSTEM PROTEIN"/>
    <property type="match status" value="1"/>
</dbReference>
<dbReference type="EMBL" id="AP027041">
    <property type="protein sequence ID" value="BDU17095.1"/>
    <property type="molecule type" value="Genomic_DNA"/>
</dbReference>
<evidence type="ECO:0000259" key="2">
    <source>
        <dbReference type="Pfam" id="PF04471"/>
    </source>
</evidence>
<feature type="region of interest" description="Disordered" evidence="1">
    <location>
        <begin position="273"/>
        <end position="307"/>
    </location>
</feature>
<organism evidence="3 4">
    <name type="scientific">Lysobacter auxotrophicus</name>
    <dbReference type="NCBI Taxonomy" id="2992573"/>
    <lineage>
        <taxon>Bacteria</taxon>
        <taxon>Pseudomonadati</taxon>
        <taxon>Pseudomonadota</taxon>
        <taxon>Gammaproteobacteria</taxon>
        <taxon>Lysobacterales</taxon>
        <taxon>Lysobacteraceae</taxon>
        <taxon>Lysobacter</taxon>
    </lineage>
</organism>
<gene>
    <name evidence="3" type="ORF">LA521A_22960</name>
</gene>
<dbReference type="GO" id="GO:0004519">
    <property type="term" value="F:endonuclease activity"/>
    <property type="evidence" value="ECO:0007669"/>
    <property type="project" value="UniProtKB-KW"/>
</dbReference>
<protein>
    <submittedName>
        <fullName evidence="3">Restriction endonuclease</fullName>
    </submittedName>
</protein>
<keyword evidence="3" id="KW-0255">Endonuclease</keyword>
<dbReference type="Proteomes" id="UP001317822">
    <property type="component" value="Chromosome"/>
</dbReference>
<dbReference type="InterPro" id="IPR052906">
    <property type="entry name" value="Type_IV_Methyl-Rstrct_Enzyme"/>
</dbReference>
<accession>A0ABN6UL92</accession>
<keyword evidence="3" id="KW-0540">Nuclease</keyword>
<feature type="domain" description="Restriction endonuclease type IV Mrr" evidence="2">
    <location>
        <begin position="158"/>
        <end position="260"/>
    </location>
</feature>
<dbReference type="SUPFAM" id="SSF52980">
    <property type="entry name" value="Restriction endonuclease-like"/>
    <property type="match status" value="1"/>
</dbReference>
<evidence type="ECO:0000256" key="1">
    <source>
        <dbReference type="SAM" id="MobiDB-lite"/>
    </source>
</evidence>
<reference evidence="3 4" key="1">
    <citation type="journal article" date="2023" name="Int. J. Syst. Evol. Microbiol.">
        <title>Physiological and genomic analyses of cobalamin (vitamin B12)-auxotrophy of Lysobacter auxotrophicus sp. nov., a methionine-auxotrophic chitinolytic bacterium isolated from chitin-treated soil.</title>
        <authorList>
            <person name="Saito A."/>
            <person name="Dohra H."/>
            <person name="Hamada M."/>
            <person name="Moriuchi R."/>
            <person name="Kotsuchibashi Y."/>
            <person name="Mori K."/>
        </authorList>
    </citation>
    <scope>NUCLEOTIDE SEQUENCE [LARGE SCALE GENOMIC DNA]</scope>
    <source>
        <strain evidence="3 4">5-21a</strain>
    </source>
</reference>
<keyword evidence="4" id="KW-1185">Reference proteome</keyword>
<name>A0ABN6UL92_9GAMM</name>
<dbReference type="PANTHER" id="PTHR30015:SF7">
    <property type="entry name" value="TYPE IV METHYL-DIRECTED RESTRICTION ENZYME ECOKMRR"/>
    <property type="match status" value="1"/>
</dbReference>
<dbReference type="RefSeq" id="WP_281779061.1">
    <property type="nucleotide sequence ID" value="NZ_AP027041.1"/>
</dbReference>
<dbReference type="InterPro" id="IPR011335">
    <property type="entry name" value="Restrct_endonuc-II-like"/>
</dbReference>
<evidence type="ECO:0000313" key="4">
    <source>
        <dbReference type="Proteomes" id="UP001317822"/>
    </source>
</evidence>
<keyword evidence="3" id="KW-0378">Hydrolase</keyword>
<dbReference type="Gene3D" id="3.40.1350.10">
    <property type="match status" value="1"/>
</dbReference>
<dbReference type="Pfam" id="PF04471">
    <property type="entry name" value="Mrr_cat"/>
    <property type="match status" value="1"/>
</dbReference>
<dbReference type="InterPro" id="IPR007560">
    <property type="entry name" value="Restrct_endonuc_IV_Mrr"/>
</dbReference>